<evidence type="ECO:0000313" key="3">
    <source>
        <dbReference type="Proteomes" id="UP001237917"/>
    </source>
</evidence>
<dbReference type="Gene3D" id="3.40.50.720">
    <property type="entry name" value="NAD(P)-binding Rossmann-like Domain"/>
    <property type="match status" value="1"/>
</dbReference>
<sequence>MKIGFIGLGVMGKSMASHLIQAGYSLNVYN</sequence>
<dbReference type="GO" id="GO:0016491">
    <property type="term" value="F:oxidoreductase activity"/>
    <property type="evidence" value="ECO:0007669"/>
    <property type="project" value="InterPro"/>
</dbReference>
<dbReference type="Proteomes" id="UP001237917">
    <property type="component" value="Unassembled WGS sequence"/>
</dbReference>
<feature type="domain" description="6-phosphogluconate dehydrogenase NADP-binding" evidence="1">
    <location>
        <begin position="2"/>
        <end position="30"/>
    </location>
</feature>
<organism evidence="2 3">
    <name type="scientific">Streptococcus pasteurianus</name>
    <dbReference type="NCBI Taxonomy" id="197614"/>
    <lineage>
        <taxon>Bacteria</taxon>
        <taxon>Bacillati</taxon>
        <taxon>Bacillota</taxon>
        <taxon>Bacilli</taxon>
        <taxon>Lactobacillales</taxon>
        <taxon>Streptococcaceae</taxon>
        <taxon>Streptococcus</taxon>
    </lineage>
</organism>
<dbReference type="InterPro" id="IPR036291">
    <property type="entry name" value="NAD(P)-bd_dom_sf"/>
</dbReference>
<dbReference type="InterPro" id="IPR006115">
    <property type="entry name" value="6PGDH_NADP-bd"/>
</dbReference>
<proteinExistence type="predicted"/>
<dbReference type="SUPFAM" id="SSF51735">
    <property type="entry name" value="NAD(P)-binding Rossmann-fold domains"/>
    <property type="match status" value="1"/>
</dbReference>
<dbReference type="Pfam" id="PF03446">
    <property type="entry name" value="NAD_binding_2"/>
    <property type="match status" value="1"/>
</dbReference>
<dbReference type="EMBL" id="JASOPU010000144">
    <property type="protein sequence ID" value="MDK7294094.1"/>
    <property type="molecule type" value="Genomic_DNA"/>
</dbReference>
<reference evidence="2" key="1">
    <citation type="submission" date="2023-05" db="EMBL/GenBank/DDBJ databases">
        <title>Cataloging the Phylogenetic Diversity of Human Bladder Bacteria.</title>
        <authorList>
            <person name="Du J."/>
        </authorList>
    </citation>
    <scope>NUCLEOTIDE SEQUENCE</scope>
    <source>
        <strain evidence="2">UMB0765</strain>
    </source>
</reference>
<dbReference type="InterPro" id="IPR002204">
    <property type="entry name" value="3-OH-isobutyrate_DH-rel_CS"/>
</dbReference>
<dbReference type="PROSITE" id="PS00895">
    <property type="entry name" value="3_HYDROXYISOBUT_DH"/>
    <property type="match status" value="1"/>
</dbReference>
<accession>A0AAW6YG69</accession>
<dbReference type="AlphaFoldDB" id="A0AAW6YG69"/>
<comment type="caution">
    <text evidence="2">The sequence shown here is derived from an EMBL/GenBank/DDBJ whole genome shotgun (WGS) entry which is preliminary data.</text>
</comment>
<gene>
    <name evidence="2" type="ORF">QP487_11810</name>
</gene>
<dbReference type="GO" id="GO:0050661">
    <property type="term" value="F:NADP binding"/>
    <property type="evidence" value="ECO:0007669"/>
    <property type="project" value="InterPro"/>
</dbReference>
<name>A0AAW6YG69_9STRE</name>
<evidence type="ECO:0000259" key="1">
    <source>
        <dbReference type="Pfam" id="PF03446"/>
    </source>
</evidence>
<protein>
    <submittedName>
        <fullName evidence="2">NAD(P)-binding domain-containing protein</fullName>
    </submittedName>
</protein>
<dbReference type="GO" id="GO:0016054">
    <property type="term" value="P:organic acid catabolic process"/>
    <property type="evidence" value="ECO:0007669"/>
    <property type="project" value="UniProtKB-ARBA"/>
</dbReference>
<evidence type="ECO:0000313" key="2">
    <source>
        <dbReference type="EMBL" id="MDK7294094.1"/>
    </source>
</evidence>
<dbReference type="RefSeq" id="WP_285362534.1">
    <property type="nucleotide sequence ID" value="NZ_JASOPU010000144.1"/>
</dbReference>
<feature type="non-terminal residue" evidence="2">
    <location>
        <position position="30"/>
    </location>
</feature>